<reference evidence="2" key="1">
    <citation type="submission" date="2025-08" db="UniProtKB">
        <authorList>
            <consortium name="RefSeq"/>
        </authorList>
    </citation>
    <scope>IDENTIFICATION</scope>
</reference>
<dbReference type="KEGG" id="osn:118768616"/>
<name>A0A7E6FUJ3_9MOLL</name>
<protein>
    <submittedName>
        <fullName evidence="2">Uncharacterized protein LOC118768616 isoform X1</fullName>
    </submittedName>
</protein>
<accession>A0A7E6FUJ3</accession>
<sequence>MPFASTHSLSLSLPLMILKPRMFRFPSTSPAVVIRTLLLILATILTATSDQEFSEAYYELLGPGYSFGYLQTSPEEQFSSTENLLECAGIALNSQSEFFTYDTVSYVCKNYSPKNMMTVVSANNSNELSYYKNSVWIKIYSLSTEAGLKVFDSYDSKGNLSSWKVNKCNDTFCPNFFRNPILDSWEHFPVDEVKLVIYKNQTAVVNMVFDGQNTNRETWFSHEKLKSSPWNDLSSATPNFFSIRGFRDTRRFYITNHNLCSGDNGWLAIDDGPFYCSYEKGKHYPLIRYSGTKSKVTWSQGYSTGDAISIFIRLKT</sequence>
<evidence type="ECO:0000313" key="1">
    <source>
        <dbReference type="Proteomes" id="UP000515154"/>
    </source>
</evidence>
<dbReference type="AlphaFoldDB" id="A0A7E6FUJ3"/>
<proteinExistence type="predicted"/>
<organism evidence="1 2">
    <name type="scientific">Octopus sinensis</name>
    <name type="common">East Asian common octopus</name>
    <dbReference type="NCBI Taxonomy" id="2607531"/>
    <lineage>
        <taxon>Eukaryota</taxon>
        <taxon>Metazoa</taxon>
        <taxon>Spiralia</taxon>
        <taxon>Lophotrochozoa</taxon>
        <taxon>Mollusca</taxon>
        <taxon>Cephalopoda</taxon>
        <taxon>Coleoidea</taxon>
        <taxon>Octopodiformes</taxon>
        <taxon>Octopoda</taxon>
        <taxon>Incirrata</taxon>
        <taxon>Octopodidae</taxon>
        <taxon>Octopus</taxon>
    </lineage>
</organism>
<keyword evidence="1" id="KW-1185">Reference proteome</keyword>
<evidence type="ECO:0000313" key="2">
    <source>
        <dbReference type="RefSeq" id="XP_036371336.1"/>
    </source>
</evidence>
<dbReference type="Proteomes" id="UP000515154">
    <property type="component" value="Linkage group LG30"/>
</dbReference>
<dbReference type="RefSeq" id="XP_036371336.1">
    <property type="nucleotide sequence ID" value="XM_036515443.1"/>
</dbReference>
<gene>
    <name evidence="2" type="primary">LOC118768616</name>
</gene>